<feature type="compositionally biased region" description="Polar residues" evidence="1">
    <location>
        <begin position="79"/>
        <end position="93"/>
    </location>
</feature>
<evidence type="ECO:0000313" key="2">
    <source>
        <dbReference type="EMBL" id="KAG5550627.1"/>
    </source>
</evidence>
<dbReference type="EMBL" id="JACTNZ010000005">
    <property type="protein sequence ID" value="KAG5550627.1"/>
    <property type="molecule type" value="Genomic_DNA"/>
</dbReference>
<proteinExistence type="predicted"/>
<dbReference type="AlphaFoldDB" id="A0AAV6KDQ8"/>
<gene>
    <name evidence="2" type="ORF">RHGRI_015539</name>
</gene>
<dbReference type="Proteomes" id="UP000823749">
    <property type="component" value="Chromosome 5"/>
</dbReference>
<reference evidence="2" key="1">
    <citation type="submission" date="2020-08" db="EMBL/GenBank/DDBJ databases">
        <title>Plant Genome Project.</title>
        <authorList>
            <person name="Zhang R.-G."/>
        </authorList>
    </citation>
    <scope>NUCLEOTIDE SEQUENCE</scope>
    <source>
        <strain evidence="2">WSP0</strain>
        <tissue evidence="2">Leaf</tissue>
    </source>
</reference>
<organism evidence="2 3">
    <name type="scientific">Rhododendron griersonianum</name>
    <dbReference type="NCBI Taxonomy" id="479676"/>
    <lineage>
        <taxon>Eukaryota</taxon>
        <taxon>Viridiplantae</taxon>
        <taxon>Streptophyta</taxon>
        <taxon>Embryophyta</taxon>
        <taxon>Tracheophyta</taxon>
        <taxon>Spermatophyta</taxon>
        <taxon>Magnoliopsida</taxon>
        <taxon>eudicotyledons</taxon>
        <taxon>Gunneridae</taxon>
        <taxon>Pentapetalae</taxon>
        <taxon>asterids</taxon>
        <taxon>Ericales</taxon>
        <taxon>Ericaceae</taxon>
        <taxon>Ericoideae</taxon>
        <taxon>Rhodoreae</taxon>
        <taxon>Rhododendron</taxon>
    </lineage>
</organism>
<sequence>MRKMMLRWTGLDASKINSRKPVDDMESQGNEVFGDRAKISEEETGKVETNYINGSHQSELEKEPAAHGRSERGKHNENFDSCDNINEVSTNSDHGLDSIVQDSQSPVVEDCVESVQKNTQAQNAEFYLDGNQDQEKGRAKRPFEGVANIERLISTAAGFD</sequence>
<accession>A0AAV6KDQ8</accession>
<feature type="region of interest" description="Disordered" evidence="1">
    <location>
        <begin position="19"/>
        <end position="98"/>
    </location>
</feature>
<evidence type="ECO:0000313" key="3">
    <source>
        <dbReference type="Proteomes" id="UP000823749"/>
    </source>
</evidence>
<evidence type="ECO:0000256" key="1">
    <source>
        <dbReference type="SAM" id="MobiDB-lite"/>
    </source>
</evidence>
<protein>
    <submittedName>
        <fullName evidence="2">Uncharacterized protein</fullName>
    </submittedName>
</protein>
<feature type="compositionally biased region" description="Basic and acidic residues" evidence="1">
    <location>
        <begin position="33"/>
        <end position="46"/>
    </location>
</feature>
<comment type="caution">
    <text evidence="2">The sequence shown here is derived from an EMBL/GenBank/DDBJ whole genome shotgun (WGS) entry which is preliminary data.</text>
</comment>
<name>A0AAV6KDQ8_9ERIC</name>
<feature type="compositionally biased region" description="Basic and acidic residues" evidence="1">
    <location>
        <begin position="58"/>
        <end position="78"/>
    </location>
</feature>
<keyword evidence="3" id="KW-1185">Reference proteome</keyword>